<gene>
    <name evidence="2" type="ORF">BD410DRAFT_707807</name>
</gene>
<dbReference type="SUPFAM" id="SSF54695">
    <property type="entry name" value="POZ domain"/>
    <property type="match status" value="1"/>
</dbReference>
<dbReference type="VEuPathDB" id="FungiDB:BD410DRAFT_707807"/>
<dbReference type="OrthoDB" id="3184970at2759"/>
<dbReference type="STRING" id="50990.A0A4Y7QHN3"/>
<reference evidence="2 3" key="1">
    <citation type="submission" date="2018-06" db="EMBL/GenBank/DDBJ databases">
        <title>A transcriptomic atlas of mushroom development highlights an independent origin of complex multicellularity.</title>
        <authorList>
            <consortium name="DOE Joint Genome Institute"/>
            <person name="Krizsan K."/>
            <person name="Almasi E."/>
            <person name="Merenyi Z."/>
            <person name="Sahu N."/>
            <person name="Viragh M."/>
            <person name="Koszo T."/>
            <person name="Mondo S."/>
            <person name="Kiss B."/>
            <person name="Balint B."/>
            <person name="Kues U."/>
            <person name="Barry K."/>
            <person name="Hegedus J.C."/>
            <person name="Henrissat B."/>
            <person name="Johnson J."/>
            <person name="Lipzen A."/>
            <person name="Ohm R."/>
            <person name="Nagy I."/>
            <person name="Pangilinan J."/>
            <person name="Yan J."/>
            <person name="Xiong Y."/>
            <person name="Grigoriev I.V."/>
            <person name="Hibbett D.S."/>
            <person name="Nagy L.G."/>
        </authorList>
    </citation>
    <scope>NUCLEOTIDE SEQUENCE [LARGE SCALE GENOMIC DNA]</scope>
    <source>
        <strain evidence="2 3">SZMC22713</strain>
    </source>
</reference>
<feature type="non-terminal residue" evidence="2">
    <location>
        <position position="1"/>
    </location>
</feature>
<dbReference type="InterPro" id="IPR011333">
    <property type="entry name" value="SKP1/BTB/POZ_sf"/>
</dbReference>
<accession>A0A4Y7QHN3</accession>
<dbReference type="Pfam" id="PF00651">
    <property type="entry name" value="BTB"/>
    <property type="match status" value="1"/>
</dbReference>
<protein>
    <recommendedName>
        <fullName evidence="1">BTB domain-containing protein</fullName>
    </recommendedName>
</protein>
<dbReference type="Gene3D" id="3.30.710.10">
    <property type="entry name" value="Potassium Channel Kv1.1, Chain A"/>
    <property type="match status" value="1"/>
</dbReference>
<dbReference type="PROSITE" id="PS50097">
    <property type="entry name" value="BTB"/>
    <property type="match status" value="1"/>
</dbReference>
<keyword evidence="3" id="KW-1185">Reference proteome</keyword>
<dbReference type="AlphaFoldDB" id="A0A4Y7QHN3"/>
<evidence type="ECO:0000313" key="2">
    <source>
        <dbReference type="EMBL" id="TDL26738.1"/>
    </source>
</evidence>
<dbReference type="SMART" id="SM00225">
    <property type="entry name" value="BTB"/>
    <property type="match status" value="1"/>
</dbReference>
<dbReference type="Proteomes" id="UP000294933">
    <property type="component" value="Unassembled WGS sequence"/>
</dbReference>
<dbReference type="InterPro" id="IPR000210">
    <property type="entry name" value="BTB/POZ_dom"/>
</dbReference>
<proteinExistence type="predicted"/>
<name>A0A4Y7QHN3_9AGAM</name>
<feature type="domain" description="BTB" evidence="1">
    <location>
        <begin position="7"/>
        <end position="78"/>
    </location>
</feature>
<sequence>SSPFDGADADLILRSVQGDDFRVSKAILRETSPFFRDMLSLPQPSDSPPDGPLIKDGLPVITVTESSTTLDSLLRICYPIPSPVLFSLATIEEVLRAALKYDMEIAVSEVRQALQASHYQSGNYAVQVFVIACALKLEDDARAAARNTLKDPLFGPFDSSLERISAAVYHRLLKYHQ</sequence>
<feature type="non-terminal residue" evidence="2">
    <location>
        <position position="177"/>
    </location>
</feature>
<evidence type="ECO:0000259" key="1">
    <source>
        <dbReference type="PROSITE" id="PS50097"/>
    </source>
</evidence>
<evidence type="ECO:0000313" key="3">
    <source>
        <dbReference type="Proteomes" id="UP000294933"/>
    </source>
</evidence>
<organism evidence="2 3">
    <name type="scientific">Rickenella mellea</name>
    <dbReference type="NCBI Taxonomy" id="50990"/>
    <lineage>
        <taxon>Eukaryota</taxon>
        <taxon>Fungi</taxon>
        <taxon>Dikarya</taxon>
        <taxon>Basidiomycota</taxon>
        <taxon>Agaricomycotina</taxon>
        <taxon>Agaricomycetes</taxon>
        <taxon>Hymenochaetales</taxon>
        <taxon>Rickenellaceae</taxon>
        <taxon>Rickenella</taxon>
    </lineage>
</organism>
<dbReference type="EMBL" id="ML170161">
    <property type="protein sequence ID" value="TDL26738.1"/>
    <property type="molecule type" value="Genomic_DNA"/>
</dbReference>